<proteinExistence type="predicted"/>
<evidence type="ECO:0000313" key="3">
    <source>
        <dbReference type="Proteomes" id="UP001501578"/>
    </source>
</evidence>
<dbReference type="EMBL" id="BAAAHQ010000023">
    <property type="protein sequence ID" value="GAA0935069.1"/>
    <property type="molecule type" value="Genomic_DNA"/>
</dbReference>
<feature type="compositionally biased region" description="Low complexity" evidence="1">
    <location>
        <begin position="42"/>
        <end position="55"/>
    </location>
</feature>
<accession>A0ABP4ADI8</accession>
<evidence type="ECO:0000256" key="1">
    <source>
        <dbReference type="SAM" id="MobiDB-lite"/>
    </source>
</evidence>
<feature type="region of interest" description="Disordered" evidence="1">
    <location>
        <begin position="41"/>
        <end position="64"/>
    </location>
</feature>
<sequence length="80" mass="8505">MPVHFPFLQLGRTVPVVRPGGLAGALGWLLRDGLRAHPCSSPVRVPRTAPVRARPGSSESEEPLRARLLESTLTQVATGG</sequence>
<organism evidence="2 3">
    <name type="scientific">Nonomuraea longicatena</name>
    <dbReference type="NCBI Taxonomy" id="83682"/>
    <lineage>
        <taxon>Bacteria</taxon>
        <taxon>Bacillati</taxon>
        <taxon>Actinomycetota</taxon>
        <taxon>Actinomycetes</taxon>
        <taxon>Streptosporangiales</taxon>
        <taxon>Streptosporangiaceae</taxon>
        <taxon>Nonomuraea</taxon>
    </lineage>
</organism>
<comment type="caution">
    <text evidence="2">The sequence shown here is derived from an EMBL/GenBank/DDBJ whole genome shotgun (WGS) entry which is preliminary data.</text>
</comment>
<name>A0ABP4ADI8_9ACTN</name>
<keyword evidence="3" id="KW-1185">Reference proteome</keyword>
<dbReference type="Proteomes" id="UP001501578">
    <property type="component" value="Unassembled WGS sequence"/>
</dbReference>
<evidence type="ECO:0000313" key="2">
    <source>
        <dbReference type="EMBL" id="GAA0935069.1"/>
    </source>
</evidence>
<evidence type="ECO:0008006" key="4">
    <source>
        <dbReference type="Google" id="ProtNLM"/>
    </source>
</evidence>
<reference evidence="3" key="1">
    <citation type="journal article" date="2019" name="Int. J. Syst. Evol. Microbiol.">
        <title>The Global Catalogue of Microorganisms (GCM) 10K type strain sequencing project: providing services to taxonomists for standard genome sequencing and annotation.</title>
        <authorList>
            <consortium name="The Broad Institute Genomics Platform"/>
            <consortium name="The Broad Institute Genome Sequencing Center for Infectious Disease"/>
            <person name="Wu L."/>
            <person name="Ma J."/>
        </authorList>
    </citation>
    <scope>NUCLEOTIDE SEQUENCE [LARGE SCALE GENOMIC DNA]</scope>
    <source>
        <strain evidence="3">JCM 11136</strain>
    </source>
</reference>
<gene>
    <name evidence="2" type="ORF">GCM10009560_42880</name>
</gene>
<protein>
    <recommendedName>
        <fullName evidence="4">Secreted protein</fullName>
    </recommendedName>
</protein>